<dbReference type="Proteomes" id="UP001198862">
    <property type="component" value="Unassembled WGS sequence"/>
</dbReference>
<accession>A0ABS8L1Z1</accession>
<evidence type="ECO:0000259" key="2">
    <source>
        <dbReference type="Pfam" id="PF00582"/>
    </source>
</evidence>
<name>A0ABS8L1Z1_9HYPH</name>
<dbReference type="PRINTS" id="PR01438">
    <property type="entry name" value="UNVRSLSTRESS"/>
</dbReference>
<organism evidence="3 4">
    <name type="scientific">Reyranella aquatilis</name>
    <dbReference type="NCBI Taxonomy" id="2035356"/>
    <lineage>
        <taxon>Bacteria</taxon>
        <taxon>Pseudomonadati</taxon>
        <taxon>Pseudomonadota</taxon>
        <taxon>Alphaproteobacteria</taxon>
        <taxon>Hyphomicrobiales</taxon>
        <taxon>Reyranellaceae</taxon>
        <taxon>Reyranella</taxon>
    </lineage>
</organism>
<dbReference type="CDD" id="cd00293">
    <property type="entry name" value="USP-like"/>
    <property type="match status" value="1"/>
</dbReference>
<dbReference type="RefSeq" id="WP_230553217.1">
    <property type="nucleotide sequence ID" value="NZ_JAJISD010000011.1"/>
</dbReference>
<evidence type="ECO:0000256" key="1">
    <source>
        <dbReference type="ARBA" id="ARBA00008791"/>
    </source>
</evidence>
<proteinExistence type="inferred from homology"/>
<dbReference type="PANTHER" id="PTHR43010">
    <property type="entry name" value="UNIVERSAL STRESS PROTEIN SLR1230"/>
    <property type="match status" value="1"/>
</dbReference>
<dbReference type="SUPFAM" id="SSF52402">
    <property type="entry name" value="Adenine nucleotide alpha hydrolases-like"/>
    <property type="match status" value="1"/>
</dbReference>
<dbReference type="PANTHER" id="PTHR43010:SF1">
    <property type="entry name" value="USPA DOMAIN-CONTAINING PROTEIN"/>
    <property type="match status" value="1"/>
</dbReference>
<keyword evidence="4" id="KW-1185">Reference proteome</keyword>
<gene>
    <name evidence="3" type="ORF">LJ725_22670</name>
</gene>
<dbReference type="InterPro" id="IPR051688">
    <property type="entry name" value="USP_A"/>
</dbReference>
<dbReference type="InterPro" id="IPR006015">
    <property type="entry name" value="Universal_stress_UspA"/>
</dbReference>
<dbReference type="InterPro" id="IPR006016">
    <property type="entry name" value="UspA"/>
</dbReference>
<evidence type="ECO:0000313" key="4">
    <source>
        <dbReference type="Proteomes" id="UP001198862"/>
    </source>
</evidence>
<dbReference type="Pfam" id="PF00582">
    <property type="entry name" value="Usp"/>
    <property type="match status" value="1"/>
</dbReference>
<comment type="similarity">
    <text evidence="1">Belongs to the universal stress protein A family.</text>
</comment>
<feature type="domain" description="UspA" evidence="2">
    <location>
        <begin position="125"/>
        <end position="244"/>
    </location>
</feature>
<comment type="caution">
    <text evidence="3">The sequence shown here is derived from an EMBL/GenBank/DDBJ whole genome shotgun (WGS) entry which is preliminary data.</text>
</comment>
<sequence length="245" mass="26618">MTALDVSDLEGAEAVPMGGAQLGYERYRRRQELARERRERVAGLPAMFERALAESGMHAPCTTLDADIRVGLLRLIETSDLVVTGRDTDFHLEPLDGVTPLVDHIIAKGCRPVVVCGPDWNERGPVMVAYDGSAPSAKALQIAALMGVFGSANVRVVSVSREAAAAVTAAERARSYLRLHGFDCELEAVETTENPADVLLRRASETGARLLVMGAFGHRGFREILFGSTTRRLFDSAPVPLFIYH</sequence>
<protein>
    <submittedName>
        <fullName evidence="3">Universal stress protein</fullName>
    </submittedName>
</protein>
<reference evidence="3 4" key="1">
    <citation type="submission" date="2021-11" db="EMBL/GenBank/DDBJ databases">
        <authorList>
            <person name="Lee D.-H."/>
            <person name="Kim S.-B."/>
        </authorList>
    </citation>
    <scope>NUCLEOTIDE SEQUENCE [LARGE SCALE GENOMIC DNA]</scope>
    <source>
        <strain evidence="3 4">KCTC 52223</strain>
    </source>
</reference>
<evidence type="ECO:0000313" key="3">
    <source>
        <dbReference type="EMBL" id="MCC8431791.1"/>
    </source>
</evidence>
<dbReference type="EMBL" id="JAJISD010000011">
    <property type="protein sequence ID" value="MCC8431791.1"/>
    <property type="molecule type" value="Genomic_DNA"/>
</dbReference>
<dbReference type="Gene3D" id="3.40.50.12370">
    <property type="match status" value="1"/>
</dbReference>